<sequence length="124" mass="14235">MEDVEKAEAYTENLKQVKALLEQRFAKSEVKYQEALRKSLLVTLFHLRKINKDVLNMLEENDRENFLQKMLELDAIKNATDEVVQDDHEPNLPNDANPEESSFPASENALVSDFQTDIPPNSTT</sequence>
<evidence type="ECO:0000256" key="1">
    <source>
        <dbReference type="SAM" id="Coils"/>
    </source>
</evidence>
<protein>
    <submittedName>
        <fullName evidence="3">Uncharacterized protein</fullName>
    </submittedName>
</protein>
<name>A0A803PIM7_CANSA</name>
<proteinExistence type="predicted"/>
<feature type="compositionally biased region" description="Polar residues" evidence="2">
    <location>
        <begin position="113"/>
        <end position="124"/>
    </location>
</feature>
<feature type="coiled-coil region" evidence="1">
    <location>
        <begin position="4"/>
        <end position="38"/>
    </location>
</feature>
<keyword evidence="4" id="KW-1185">Reference proteome</keyword>
<evidence type="ECO:0000256" key="2">
    <source>
        <dbReference type="SAM" id="MobiDB-lite"/>
    </source>
</evidence>
<dbReference type="EnsemblPlants" id="evm.model.04.758">
    <property type="protein sequence ID" value="cds.evm.model.04.758"/>
    <property type="gene ID" value="evm.TU.04.758"/>
</dbReference>
<organism evidence="3 4">
    <name type="scientific">Cannabis sativa</name>
    <name type="common">Hemp</name>
    <name type="synonym">Marijuana</name>
    <dbReference type="NCBI Taxonomy" id="3483"/>
    <lineage>
        <taxon>Eukaryota</taxon>
        <taxon>Viridiplantae</taxon>
        <taxon>Streptophyta</taxon>
        <taxon>Embryophyta</taxon>
        <taxon>Tracheophyta</taxon>
        <taxon>Spermatophyta</taxon>
        <taxon>Magnoliopsida</taxon>
        <taxon>eudicotyledons</taxon>
        <taxon>Gunneridae</taxon>
        <taxon>Pentapetalae</taxon>
        <taxon>rosids</taxon>
        <taxon>fabids</taxon>
        <taxon>Rosales</taxon>
        <taxon>Cannabaceae</taxon>
        <taxon>Cannabis</taxon>
    </lineage>
</organism>
<dbReference type="EMBL" id="UZAU01000367">
    <property type="status" value="NOT_ANNOTATED_CDS"/>
    <property type="molecule type" value="Genomic_DNA"/>
</dbReference>
<feature type="region of interest" description="Disordered" evidence="2">
    <location>
        <begin position="78"/>
        <end position="124"/>
    </location>
</feature>
<accession>A0A803PIM7</accession>
<keyword evidence="1" id="KW-0175">Coiled coil</keyword>
<dbReference type="Gramene" id="evm.model.04.758">
    <property type="protein sequence ID" value="cds.evm.model.04.758"/>
    <property type="gene ID" value="evm.TU.04.758"/>
</dbReference>
<reference evidence="3" key="1">
    <citation type="submission" date="2018-11" db="EMBL/GenBank/DDBJ databases">
        <authorList>
            <person name="Grassa J C."/>
        </authorList>
    </citation>
    <scope>NUCLEOTIDE SEQUENCE [LARGE SCALE GENOMIC DNA]</scope>
</reference>
<dbReference type="AlphaFoldDB" id="A0A803PIM7"/>
<reference evidence="3" key="2">
    <citation type="submission" date="2021-03" db="UniProtKB">
        <authorList>
            <consortium name="EnsemblPlants"/>
        </authorList>
    </citation>
    <scope>IDENTIFICATION</scope>
</reference>
<evidence type="ECO:0000313" key="4">
    <source>
        <dbReference type="Proteomes" id="UP000596661"/>
    </source>
</evidence>
<evidence type="ECO:0000313" key="3">
    <source>
        <dbReference type="EnsemblPlants" id="cds.evm.model.04.758"/>
    </source>
</evidence>
<dbReference type="Proteomes" id="UP000596661">
    <property type="component" value="Chromosome 4"/>
</dbReference>